<dbReference type="RefSeq" id="WP_050569415.1">
    <property type="nucleotide sequence ID" value="NZ_CM001975.1"/>
</dbReference>
<feature type="coiled-coil region" evidence="1">
    <location>
        <begin position="1"/>
        <end position="53"/>
    </location>
</feature>
<accession>A0A5B8IBD4</accession>
<dbReference type="STRING" id="568768.GCA_000406125_00974"/>
<keyword evidence="1" id="KW-0175">Coiled coil</keyword>
<proteinExistence type="predicted"/>
<evidence type="ECO:0000313" key="2">
    <source>
        <dbReference type="EMBL" id="QDX30928.1"/>
    </source>
</evidence>
<dbReference type="KEGG" id="dic:Dpoa569_0002877"/>
<name>A0A5B8IBD4_9GAMM</name>
<evidence type="ECO:0000313" key="3">
    <source>
        <dbReference type="Proteomes" id="UP000320591"/>
    </source>
</evidence>
<reference evidence="2 3" key="1">
    <citation type="journal article" date="2019" name="Environ. Microbiol.">
        <title>The phytopathogenic nature of Dickeya aquatica 174/2 and the dynamic early evolution of Dickeya pathogenicity.</title>
        <authorList>
            <person name="Duprey A."/>
            <person name="Taib N."/>
            <person name="Leonard S."/>
            <person name="Garin T."/>
            <person name="Flandrois J.P."/>
            <person name="Nasser W."/>
            <person name="Brochier-Armanet C."/>
            <person name="Reverchon S."/>
        </authorList>
    </citation>
    <scope>NUCLEOTIDE SEQUENCE [LARGE SCALE GENOMIC DNA]</scope>
    <source>
        <strain evidence="2 3">NCPPB 569</strain>
    </source>
</reference>
<organism evidence="2 3">
    <name type="scientific">Dickeya poaceiphila</name>
    <dbReference type="NCBI Taxonomy" id="568768"/>
    <lineage>
        <taxon>Bacteria</taxon>
        <taxon>Pseudomonadati</taxon>
        <taxon>Pseudomonadota</taxon>
        <taxon>Gammaproteobacteria</taxon>
        <taxon>Enterobacterales</taxon>
        <taxon>Pectobacteriaceae</taxon>
        <taxon>Dickeya</taxon>
    </lineage>
</organism>
<dbReference type="AlphaFoldDB" id="A0A5B8IBD4"/>
<protein>
    <submittedName>
        <fullName evidence="2">Uncharacterized protein</fullName>
    </submittedName>
</protein>
<evidence type="ECO:0000256" key="1">
    <source>
        <dbReference type="SAM" id="Coils"/>
    </source>
</evidence>
<gene>
    <name evidence="2" type="ORF">Dpoa569_0002877</name>
</gene>
<dbReference type="EMBL" id="CP042220">
    <property type="protein sequence ID" value="QDX30928.1"/>
    <property type="molecule type" value="Genomic_DNA"/>
</dbReference>
<keyword evidence="3" id="KW-1185">Reference proteome</keyword>
<dbReference type="OrthoDB" id="6434002at2"/>
<dbReference type="Proteomes" id="UP000320591">
    <property type="component" value="Chromosome"/>
</dbReference>
<sequence length="265" mass="31227">MNLLDEKFKKVKQAIHQFESEQSRFNSKVDTIKSEFEQALSAAQVNIQKAKIEYELTCIKSWGGVYRAPPEEDEHWYWKDIYVEWPQGTQPDLAMLIHPPYRGFCRYVLMRFAMDCGLACNLSQWDGSRYHLDFVCLRHPPSRYQLHLLPSVLHGISVFSKVMACDRDGYARLELTSCMRKIIFQDMRFELLAEYIELLVSPETGESKVTLEIESCIYSVVSDINHWNGKKRITLKFPNVREAYLHLIAVKYRSWKFYRKIYEGS</sequence>